<dbReference type="GO" id="GO:0004519">
    <property type="term" value="F:endonuclease activity"/>
    <property type="evidence" value="ECO:0007669"/>
    <property type="project" value="UniProtKB-KW"/>
</dbReference>
<proteinExistence type="predicted"/>
<dbReference type="OrthoDB" id="9808428at2"/>
<gene>
    <name evidence="2" type="ORF">FDK13_06950</name>
</gene>
<comment type="caution">
    <text evidence="2">The sequence shown here is derived from an EMBL/GenBank/DDBJ whole genome shotgun (WGS) entry which is preliminary data.</text>
</comment>
<evidence type="ECO:0000313" key="3">
    <source>
        <dbReference type="Proteomes" id="UP000304900"/>
    </source>
</evidence>
<dbReference type="PANTHER" id="PTHR36558:SF1">
    <property type="entry name" value="RESTRICTION ENDONUCLEASE DOMAIN-CONTAINING PROTEIN-RELATED"/>
    <property type="match status" value="1"/>
</dbReference>
<keyword evidence="2" id="KW-0255">Endonuclease</keyword>
<dbReference type="AlphaFoldDB" id="A0A4U6D7Y3"/>
<sequence length="204" mass="23201">MHLNFNAQLMTIDQLDPAGTYTYADYLQWTFEERLEIIKGKIFKMSPAPARRHQKISFQISNGIYNYLKGKSCEAYTAPFDVRLTPLKRNAKPDQVYTVVQPDISVICDLDKLDDQGCIGAPELIIEILSPGNSKKEMKDKFEVYQENGVKEYWLVDSTEKAIFVYVLNESGIFIGLKPLIDEEIVTSSVLPGFEMLVGEIFAE</sequence>
<evidence type="ECO:0000259" key="1">
    <source>
        <dbReference type="Pfam" id="PF05685"/>
    </source>
</evidence>
<dbReference type="InterPro" id="IPR011335">
    <property type="entry name" value="Restrct_endonuc-II-like"/>
</dbReference>
<name>A0A4U6D7Y3_9BACT</name>
<dbReference type="Gene3D" id="3.90.1570.10">
    <property type="entry name" value="tt1808, chain A"/>
    <property type="match status" value="1"/>
</dbReference>
<accession>A0A4U6D7Y3</accession>
<keyword evidence="2" id="KW-0540">Nuclease</keyword>
<feature type="domain" description="Putative restriction endonuclease" evidence="1">
    <location>
        <begin position="24"/>
        <end position="196"/>
    </location>
</feature>
<organism evidence="2 3">
    <name type="scientific">Dyadobacter frigoris</name>
    <dbReference type="NCBI Taxonomy" id="2576211"/>
    <lineage>
        <taxon>Bacteria</taxon>
        <taxon>Pseudomonadati</taxon>
        <taxon>Bacteroidota</taxon>
        <taxon>Cytophagia</taxon>
        <taxon>Cytophagales</taxon>
        <taxon>Spirosomataceae</taxon>
        <taxon>Dyadobacter</taxon>
    </lineage>
</organism>
<dbReference type="InterPro" id="IPR012296">
    <property type="entry name" value="Nuclease_put_TT1808"/>
</dbReference>
<protein>
    <submittedName>
        <fullName evidence="2">Uma2 family endonuclease</fullName>
    </submittedName>
</protein>
<evidence type="ECO:0000313" key="2">
    <source>
        <dbReference type="EMBL" id="TKT93569.1"/>
    </source>
</evidence>
<reference evidence="2 3" key="1">
    <citation type="submission" date="2019-05" db="EMBL/GenBank/DDBJ databases">
        <title>Dyadobacter AR-3-8 sp. nov., isolated from arctic soil.</title>
        <authorList>
            <person name="Chaudhary D.K."/>
        </authorList>
    </citation>
    <scope>NUCLEOTIDE SEQUENCE [LARGE SCALE GENOMIC DNA]</scope>
    <source>
        <strain evidence="2 3">AR-3-8</strain>
    </source>
</reference>
<dbReference type="EMBL" id="SZVO01000002">
    <property type="protein sequence ID" value="TKT93569.1"/>
    <property type="molecule type" value="Genomic_DNA"/>
</dbReference>
<dbReference type="PANTHER" id="PTHR36558">
    <property type="entry name" value="GLR1098 PROTEIN"/>
    <property type="match status" value="1"/>
</dbReference>
<dbReference type="Pfam" id="PF05685">
    <property type="entry name" value="Uma2"/>
    <property type="match status" value="1"/>
</dbReference>
<dbReference type="Proteomes" id="UP000304900">
    <property type="component" value="Unassembled WGS sequence"/>
</dbReference>
<dbReference type="CDD" id="cd06260">
    <property type="entry name" value="DUF820-like"/>
    <property type="match status" value="1"/>
</dbReference>
<keyword evidence="2" id="KW-0378">Hydrolase</keyword>
<keyword evidence="3" id="KW-1185">Reference proteome</keyword>
<dbReference type="InterPro" id="IPR008538">
    <property type="entry name" value="Uma2"/>
</dbReference>
<dbReference type="SUPFAM" id="SSF52980">
    <property type="entry name" value="Restriction endonuclease-like"/>
    <property type="match status" value="1"/>
</dbReference>